<feature type="compositionally biased region" description="Acidic residues" evidence="3">
    <location>
        <begin position="376"/>
        <end position="385"/>
    </location>
</feature>
<accession>A0A1L7X2H4</accession>
<dbReference type="AlphaFoldDB" id="A0A1L7X2H4"/>
<dbReference type="Proteomes" id="UP000184330">
    <property type="component" value="Unassembled WGS sequence"/>
</dbReference>
<sequence length="664" mass="74800">MLTCQGCMRHCLQAIIGDSISLSTNPRIAITASISRPLARNYTSTPSRSSALSENKEKEPKALQPWQMKMNKRMAGKELKSMRARAADDITERETSIHLRYLRDPIKLAEFVRRSLRQNNFDLAQKIVKAASPTVACIVSWNHLIEWQLSKGRMNAAFKVYNEMKRRAQVPDAQTYTIIFNGCSQHNDSKHALEKVLTLYNSMLTERAPIKPNTIHLNAVLKMCARAGNMEAMFSIVDQMPAKGLTAPNNLTYTTILNALRIQAAGTPRDTMTPMQMRQAQQDVILHARHIWAAVIKAWRQGDIWIDEELVCAMGRILLIGNEQDHDDILSLVEQTMNIPRQVPRKGTDERHRQDPASQGQDLAQTPAPLPKVSEDGAEPADDAPPEPISPVVWSKNDSGVYVTPGQNTLSLVIQSLTGFHLKEVAGKYWHIFTNEFNVVPDSENYHAYLRVLRLCRSSTETVNAMMKMPQSYMQSKTFRISMSTCLRDKNNHHAFANAGKILDLMQTTLREPEIQALQAYLEVALTSYAAPKRSASGNPKNQASKYEQGRQIRRALDRLQPSFLNLKSALLFRDPTLPKLNPHERLAFVDNILAITRRMISAYDVLMNNALVPREDYMALTSQRSKLAAFVTRHKSVKSGNSWKDNEASLKISRGAPAPQVQQ</sequence>
<protein>
    <recommendedName>
        <fullName evidence="6">Pentatricopeptide repeat protein</fullName>
    </recommendedName>
</protein>
<dbReference type="STRING" id="576137.A0A1L7X2H4"/>
<dbReference type="NCBIfam" id="TIGR00756">
    <property type="entry name" value="PPR"/>
    <property type="match status" value="2"/>
</dbReference>
<evidence type="ECO:0000256" key="3">
    <source>
        <dbReference type="SAM" id="MobiDB-lite"/>
    </source>
</evidence>
<dbReference type="PROSITE" id="PS51375">
    <property type="entry name" value="PPR"/>
    <property type="match status" value="2"/>
</dbReference>
<feature type="repeat" description="PPR" evidence="2">
    <location>
        <begin position="137"/>
        <end position="171"/>
    </location>
</feature>
<feature type="compositionally biased region" description="Polar residues" evidence="3">
    <location>
        <begin position="41"/>
        <end position="53"/>
    </location>
</feature>
<dbReference type="InterPro" id="IPR002885">
    <property type="entry name" value="PPR_rpt"/>
</dbReference>
<name>A0A1L7X2H4_9HELO</name>
<dbReference type="Gene3D" id="1.25.40.10">
    <property type="entry name" value="Tetratricopeptide repeat domain"/>
    <property type="match status" value="1"/>
</dbReference>
<feature type="compositionally biased region" description="Basic and acidic residues" evidence="3">
    <location>
        <begin position="346"/>
        <end position="355"/>
    </location>
</feature>
<organism evidence="4 5">
    <name type="scientific">Phialocephala subalpina</name>
    <dbReference type="NCBI Taxonomy" id="576137"/>
    <lineage>
        <taxon>Eukaryota</taxon>
        <taxon>Fungi</taxon>
        <taxon>Dikarya</taxon>
        <taxon>Ascomycota</taxon>
        <taxon>Pezizomycotina</taxon>
        <taxon>Leotiomycetes</taxon>
        <taxon>Helotiales</taxon>
        <taxon>Mollisiaceae</taxon>
        <taxon>Phialocephala</taxon>
        <taxon>Phialocephala fortinii species complex</taxon>
    </lineage>
</organism>
<feature type="repeat" description="PPR" evidence="2">
    <location>
        <begin position="213"/>
        <end position="247"/>
    </location>
</feature>
<evidence type="ECO:0008006" key="6">
    <source>
        <dbReference type="Google" id="ProtNLM"/>
    </source>
</evidence>
<gene>
    <name evidence="4" type="ORF">PAC_09107</name>
</gene>
<proteinExistence type="predicted"/>
<feature type="region of interest" description="Disordered" evidence="3">
    <location>
        <begin position="640"/>
        <end position="664"/>
    </location>
</feature>
<dbReference type="Pfam" id="PF13041">
    <property type="entry name" value="PPR_2"/>
    <property type="match status" value="2"/>
</dbReference>
<feature type="region of interest" description="Disordered" evidence="3">
    <location>
        <begin position="40"/>
        <end position="60"/>
    </location>
</feature>
<evidence type="ECO:0000256" key="1">
    <source>
        <dbReference type="ARBA" id="ARBA00022737"/>
    </source>
</evidence>
<dbReference type="PANTHER" id="PTHR47942">
    <property type="entry name" value="TETRATRICOPEPTIDE REPEAT (TPR)-LIKE SUPERFAMILY PROTEIN-RELATED"/>
    <property type="match status" value="1"/>
</dbReference>
<evidence type="ECO:0000313" key="4">
    <source>
        <dbReference type="EMBL" id="CZR59215.1"/>
    </source>
</evidence>
<evidence type="ECO:0000313" key="5">
    <source>
        <dbReference type="Proteomes" id="UP000184330"/>
    </source>
</evidence>
<dbReference type="InterPro" id="IPR011990">
    <property type="entry name" value="TPR-like_helical_dom_sf"/>
</dbReference>
<feature type="region of interest" description="Disordered" evidence="3">
    <location>
        <begin position="340"/>
        <end position="391"/>
    </location>
</feature>
<keyword evidence="1" id="KW-0677">Repeat</keyword>
<reference evidence="4 5" key="1">
    <citation type="submission" date="2016-03" db="EMBL/GenBank/DDBJ databases">
        <authorList>
            <person name="Ploux O."/>
        </authorList>
    </citation>
    <scope>NUCLEOTIDE SEQUENCE [LARGE SCALE GENOMIC DNA]</scope>
    <source>
        <strain evidence="4 5">UAMH 11012</strain>
    </source>
</reference>
<dbReference type="OrthoDB" id="185373at2759"/>
<dbReference type="PANTHER" id="PTHR47942:SF105">
    <property type="entry name" value="ATPASE EXPRESSION PROTEIN 3"/>
    <property type="match status" value="1"/>
</dbReference>
<dbReference type="InterPro" id="IPR051222">
    <property type="entry name" value="PPR/CCM1_RNA-binding"/>
</dbReference>
<dbReference type="EMBL" id="FJOG01000013">
    <property type="protein sequence ID" value="CZR59215.1"/>
    <property type="molecule type" value="Genomic_DNA"/>
</dbReference>
<keyword evidence="5" id="KW-1185">Reference proteome</keyword>
<evidence type="ECO:0000256" key="2">
    <source>
        <dbReference type="PROSITE-ProRule" id="PRU00708"/>
    </source>
</evidence>